<dbReference type="Pfam" id="PF03572">
    <property type="entry name" value="Peptidase_S41"/>
    <property type="match status" value="1"/>
</dbReference>
<gene>
    <name evidence="8" type="ORF">C41B8_14470</name>
</gene>
<dbReference type="GO" id="GO:0007165">
    <property type="term" value="P:signal transduction"/>
    <property type="evidence" value="ECO:0007669"/>
    <property type="project" value="TreeGrafter"/>
</dbReference>
<dbReference type="PATRIC" id="fig|1304275.5.peg.2959"/>
<feature type="region of interest" description="Disordered" evidence="6">
    <location>
        <begin position="409"/>
        <end position="493"/>
    </location>
</feature>
<evidence type="ECO:0000256" key="3">
    <source>
        <dbReference type="ARBA" id="ARBA00022801"/>
    </source>
</evidence>
<dbReference type="Pfam" id="PF22694">
    <property type="entry name" value="CtpB_N-like"/>
    <property type="match status" value="1"/>
</dbReference>
<evidence type="ECO:0000256" key="5">
    <source>
        <dbReference type="RuleBase" id="RU004404"/>
    </source>
</evidence>
<dbReference type="SMART" id="SM00245">
    <property type="entry name" value="TSPc"/>
    <property type="match status" value="1"/>
</dbReference>
<dbReference type="eggNOG" id="COG0793">
    <property type="taxonomic scope" value="Bacteria"/>
</dbReference>
<dbReference type="InterPro" id="IPR036034">
    <property type="entry name" value="PDZ_sf"/>
</dbReference>
<dbReference type="Pfam" id="PF13180">
    <property type="entry name" value="PDZ_2"/>
    <property type="match status" value="1"/>
</dbReference>
<dbReference type="InterPro" id="IPR004447">
    <property type="entry name" value="Peptidase_S41A"/>
</dbReference>
<feature type="region of interest" description="Disordered" evidence="6">
    <location>
        <begin position="509"/>
        <end position="547"/>
    </location>
</feature>
<dbReference type="CDD" id="cd06782">
    <property type="entry name" value="cpPDZ_CPP-like"/>
    <property type="match status" value="1"/>
</dbReference>
<feature type="domain" description="PDZ" evidence="7">
    <location>
        <begin position="106"/>
        <end position="174"/>
    </location>
</feature>
<dbReference type="GO" id="GO:0008236">
    <property type="term" value="F:serine-type peptidase activity"/>
    <property type="evidence" value="ECO:0007669"/>
    <property type="project" value="UniProtKB-KW"/>
</dbReference>
<name>A0A084IIK5_SALHC</name>
<organism evidence="8 9">
    <name type="scientific">Salinisphaera hydrothermalis (strain C41B8)</name>
    <dbReference type="NCBI Taxonomy" id="1304275"/>
    <lineage>
        <taxon>Bacteria</taxon>
        <taxon>Pseudomonadati</taxon>
        <taxon>Pseudomonadota</taxon>
        <taxon>Gammaproteobacteria</taxon>
        <taxon>Salinisphaerales</taxon>
        <taxon>Salinisphaeraceae</taxon>
        <taxon>Salinisphaera</taxon>
    </lineage>
</organism>
<dbReference type="FunFam" id="3.90.226.10:FF:000029">
    <property type="entry name" value="Peptidase, S41 family"/>
    <property type="match status" value="1"/>
</dbReference>
<dbReference type="SUPFAM" id="SSF52096">
    <property type="entry name" value="ClpP/crotonase"/>
    <property type="match status" value="1"/>
</dbReference>
<evidence type="ECO:0000256" key="6">
    <source>
        <dbReference type="SAM" id="MobiDB-lite"/>
    </source>
</evidence>
<feature type="compositionally biased region" description="Polar residues" evidence="6">
    <location>
        <begin position="428"/>
        <end position="439"/>
    </location>
</feature>
<dbReference type="PANTHER" id="PTHR32060:SF30">
    <property type="entry name" value="CARBOXY-TERMINAL PROCESSING PROTEASE CTPA"/>
    <property type="match status" value="1"/>
</dbReference>
<dbReference type="InterPro" id="IPR001478">
    <property type="entry name" value="PDZ"/>
</dbReference>
<dbReference type="Gene3D" id="3.90.226.10">
    <property type="entry name" value="2-enoyl-CoA Hydratase, Chain A, domain 1"/>
    <property type="match status" value="1"/>
</dbReference>
<dbReference type="InterPro" id="IPR005151">
    <property type="entry name" value="Tail-specific_protease"/>
</dbReference>
<dbReference type="SUPFAM" id="SSF50156">
    <property type="entry name" value="PDZ domain-like"/>
    <property type="match status" value="1"/>
</dbReference>
<dbReference type="InterPro" id="IPR029045">
    <property type="entry name" value="ClpP/crotonase-like_dom_sf"/>
</dbReference>
<dbReference type="InterPro" id="IPR055210">
    <property type="entry name" value="CtpA/B_N"/>
</dbReference>
<evidence type="ECO:0000313" key="8">
    <source>
        <dbReference type="EMBL" id="KEZ76539.1"/>
    </source>
</evidence>
<dbReference type="NCBIfam" id="TIGR00225">
    <property type="entry name" value="prc"/>
    <property type="match status" value="1"/>
</dbReference>
<dbReference type="Gene3D" id="2.30.42.10">
    <property type="match status" value="1"/>
</dbReference>
<dbReference type="Gene3D" id="3.30.750.44">
    <property type="match status" value="1"/>
</dbReference>
<feature type="compositionally biased region" description="Polar residues" evidence="6">
    <location>
        <begin position="510"/>
        <end position="537"/>
    </location>
</feature>
<evidence type="ECO:0000313" key="9">
    <source>
        <dbReference type="Proteomes" id="UP000028302"/>
    </source>
</evidence>
<evidence type="ECO:0000256" key="4">
    <source>
        <dbReference type="ARBA" id="ARBA00022825"/>
    </source>
</evidence>
<comment type="similarity">
    <text evidence="1 5">Belongs to the peptidase S41A family.</text>
</comment>
<comment type="caution">
    <text evidence="8">The sequence shown here is derived from an EMBL/GenBank/DDBJ whole genome shotgun (WGS) entry which is preliminary data.</text>
</comment>
<keyword evidence="9" id="KW-1185">Reference proteome</keyword>
<protein>
    <submittedName>
        <fullName evidence="8">Carboxyl-terminal protease</fullName>
    </submittedName>
</protein>
<keyword evidence="3 5" id="KW-0378">Hydrolase</keyword>
<dbReference type="RefSeq" id="WP_084189032.1">
    <property type="nucleotide sequence ID" value="NZ_APNK01000027.1"/>
</dbReference>
<dbReference type="AlphaFoldDB" id="A0A084IIK5"/>
<keyword evidence="4 5" id="KW-0720">Serine protease</keyword>
<dbReference type="STRING" id="1304275.C41B8_14470"/>
<keyword evidence="2 5" id="KW-0645">Protease</keyword>
<dbReference type="SMART" id="SM00228">
    <property type="entry name" value="PDZ"/>
    <property type="match status" value="1"/>
</dbReference>
<evidence type="ECO:0000256" key="2">
    <source>
        <dbReference type="ARBA" id="ARBA00022670"/>
    </source>
</evidence>
<dbReference type="EMBL" id="APNK01000027">
    <property type="protein sequence ID" value="KEZ76539.1"/>
    <property type="molecule type" value="Genomic_DNA"/>
</dbReference>
<proteinExistence type="inferred from homology"/>
<dbReference type="FunFam" id="2.30.42.10:FF:000063">
    <property type="entry name" value="Peptidase, S41 family"/>
    <property type="match status" value="1"/>
</dbReference>
<feature type="compositionally biased region" description="Low complexity" evidence="6">
    <location>
        <begin position="459"/>
        <end position="473"/>
    </location>
</feature>
<dbReference type="GO" id="GO:0030288">
    <property type="term" value="C:outer membrane-bounded periplasmic space"/>
    <property type="evidence" value="ECO:0007669"/>
    <property type="project" value="TreeGrafter"/>
</dbReference>
<dbReference type="GO" id="GO:0004175">
    <property type="term" value="F:endopeptidase activity"/>
    <property type="evidence" value="ECO:0007669"/>
    <property type="project" value="TreeGrafter"/>
</dbReference>
<reference evidence="8 9" key="1">
    <citation type="submission" date="2013-03" db="EMBL/GenBank/DDBJ databases">
        <title>Salinisphaera hydrothermalis C41B8 Genome Sequencing.</title>
        <authorList>
            <person name="Li C."/>
            <person name="Lai Q."/>
            <person name="Shao Z."/>
        </authorList>
    </citation>
    <scope>NUCLEOTIDE SEQUENCE [LARGE SCALE GENOMIC DNA]</scope>
    <source>
        <strain evidence="8 9">C41B8</strain>
    </source>
</reference>
<sequence length="547" mass="56574">MDSKLRGASLIVLGVIVGTVATIGETTFADSAPAAADVQKLKKPDDASAASQKLPLSELRKFVAIMQQVKEGYVEKVSDKTLLDNAIHGMVEGLDPHSAYLDPAEYKQLSVSTSGQFGGLGVKVQMENGYLQVVSPIDDTPASRAGIQPGDMIIRIDDKPVKGMSMSDAVHAMRGKPGSKITLTILRDGHDKPIHLSLKRADIQVASVKSRMLAPGYGYIRISQFTEGTAKGMNKALAKLKKQAGGSLKGLVLDLRNNPGGVLNAAVDVSDDFVSSGPIVSIQGRSADTNHKFMATPGDKLDGAPIVVLVNQGTASAAEIVSGALQDDHRAVIMGTQTFGKGSVQTVLPLNDGSALKLTTARYYTPSGRSIQAEGITPDIKLAPVKITPTQASGGYGYTEADLPGALKNTGAEAGAGPAAHDNDKDNGITSGSEGSQNGADHGSKAKPETGTPSKKPDSSAPASQSDDSNASSGDESGAKAKSKAQKEPLVEKDYGVYEALTLLKGLNTLHENQSHRQTSQPKPASAADGTSDSAKPQGNGDGSSGS</sequence>
<dbReference type="CDD" id="cd07560">
    <property type="entry name" value="Peptidase_S41_CPP"/>
    <property type="match status" value="1"/>
</dbReference>
<dbReference type="PROSITE" id="PS50106">
    <property type="entry name" value="PDZ"/>
    <property type="match status" value="1"/>
</dbReference>
<dbReference type="OrthoDB" id="9812068at2"/>
<dbReference type="GO" id="GO:0006508">
    <property type="term" value="P:proteolysis"/>
    <property type="evidence" value="ECO:0007669"/>
    <property type="project" value="UniProtKB-KW"/>
</dbReference>
<evidence type="ECO:0000256" key="1">
    <source>
        <dbReference type="ARBA" id="ARBA00009179"/>
    </source>
</evidence>
<evidence type="ECO:0000259" key="7">
    <source>
        <dbReference type="PROSITE" id="PS50106"/>
    </source>
</evidence>
<accession>A0A084IIK5</accession>
<dbReference type="PANTHER" id="PTHR32060">
    <property type="entry name" value="TAIL-SPECIFIC PROTEASE"/>
    <property type="match status" value="1"/>
</dbReference>
<dbReference type="Proteomes" id="UP000028302">
    <property type="component" value="Unassembled WGS sequence"/>
</dbReference>